<proteinExistence type="predicted"/>
<reference evidence="3 4" key="1">
    <citation type="submission" date="2016-09" db="EMBL/GenBank/DDBJ databases">
        <title>Draft Genome Sequence of four Alteromonas macleodii strains isolated from copper coupons and grown long-term at elevated copper levels.</title>
        <authorList>
            <person name="Cusick K."/>
            <person name="Dale J."/>
            <person name="Little B."/>
            <person name="Biffinger J."/>
        </authorList>
    </citation>
    <scope>NUCLEOTIDE SEQUENCE [LARGE SCALE GENOMIC DNA]</scope>
    <source>
        <strain evidence="3 4">KCP01</strain>
    </source>
</reference>
<protein>
    <submittedName>
        <fullName evidence="3">Conjugal transfer/type IV secretion DotA/TraY family protein</fullName>
    </submittedName>
</protein>
<keyword evidence="4" id="KW-1185">Reference proteome</keyword>
<feature type="transmembrane region" description="Helical" evidence="1">
    <location>
        <begin position="527"/>
        <end position="548"/>
    </location>
</feature>
<evidence type="ECO:0000256" key="2">
    <source>
        <dbReference type="SAM" id="SignalP"/>
    </source>
</evidence>
<feature type="signal peptide" evidence="2">
    <location>
        <begin position="1"/>
        <end position="26"/>
    </location>
</feature>
<dbReference type="InterPro" id="IPR027628">
    <property type="entry name" value="DotA_TraY"/>
</dbReference>
<feature type="transmembrane region" description="Helical" evidence="1">
    <location>
        <begin position="646"/>
        <end position="667"/>
    </location>
</feature>
<keyword evidence="1" id="KW-1133">Transmembrane helix</keyword>
<evidence type="ECO:0000313" key="4">
    <source>
        <dbReference type="Proteomes" id="UP000095392"/>
    </source>
</evidence>
<feature type="chain" id="PRO_5044204961" evidence="2">
    <location>
        <begin position="27"/>
        <end position="732"/>
    </location>
</feature>
<evidence type="ECO:0000256" key="1">
    <source>
        <dbReference type="SAM" id="Phobius"/>
    </source>
</evidence>
<dbReference type="NCBIfam" id="TIGR04346">
    <property type="entry name" value="DotA_TraY"/>
    <property type="match status" value="1"/>
</dbReference>
<keyword evidence="1" id="KW-0472">Membrane</keyword>
<dbReference type="Proteomes" id="UP000095392">
    <property type="component" value="Unassembled WGS sequence"/>
</dbReference>
<sequence>MSIRKLTRALLLSLCFLTMSAGKLMAQEAQADDPIVENRTDLSVQILRGMFGDVVNIIQGGEAPDSPDALLGKVMIVWCGSLFGIVLLLVGWNLFTWFFSATHSGKNKQSDLDQAGVSVRLIIALLSTVPLSAGYCFFQYGHILINGYSIQNANKLANIAYDNMNVGGQFNSQTNIQSEKLTSQLFETFICQEGLNAVEGEDLIKTHLIKDIERTGETIVSVSQGNDAFFTTYDIDSCGKYEIRADLPQFKFSIDGVPEEWFIESSFNAFLQTREQVGILAVSFINSYLVDELEDPAKEQLIASTRDQLTLISIEYENKVRSIRNEYSEMKNNELNNSGRDIPPYLQPVPSFMDNYSVRELGWIALGATWWIDSVRKQEFNSMLTGMGIQSKASLDESILTHPDLAELWYASSKVTGGKSGRVAISENDDGTLLIQEKDRQVDFLINSSLKLVGESNDLLYSLSELGHEMIVTGEVLLATVLALSSTIEVLDNLGKSDAGGIPIISGFLATSKAIASGLAEGILKHAVLGTMLLVAFLFSMGLYLAFYLPMIPLMHWIGGVISAFSAVVEQFVLAPIHGLAHAFTEGRGFIGSRASQGYMLAFASFIRMPILVISFIVVYPFLLMMGKLTLTLWLPFAEGMTRNTVVGLVSFFGLVGALIALSVSVIERVFSIMNEINDRAIRLLGSPADSMGAQSFIHSGQTQFSSLQQTVSESGKGMATPTKSNENNLAP</sequence>
<dbReference type="AlphaFoldDB" id="A0AB36FK69"/>
<gene>
    <name evidence="3" type="ORF">BFV95_4954</name>
</gene>
<evidence type="ECO:0000313" key="3">
    <source>
        <dbReference type="EMBL" id="OES23869.1"/>
    </source>
</evidence>
<feature type="transmembrane region" description="Helical" evidence="1">
    <location>
        <begin position="598"/>
        <end position="626"/>
    </location>
</feature>
<organism evidence="3 4">
    <name type="scientific">Alteromonas macleodii</name>
    <name type="common">Pseudoalteromonas macleodii</name>
    <dbReference type="NCBI Taxonomy" id="28108"/>
    <lineage>
        <taxon>Bacteria</taxon>
        <taxon>Pseudomonadati</taxon>
        <taxon>Pseudomonadota</taxon>
        <taxon>Gammaproteobacteria</taxon>
        <taxon>Alteromonadales</taxon>
        <taxon>Alteromonadaceae</taxon>
        <taxon>Alteromonas/Salinimonas group</taxon>
        <taxon>Alteromonas</taxon>
    </lineage>
</organism>
<comment type="caution">
    <text evidence="3">The sequence shown here is derived from an EMBL/GenBank/DDBJ whole genome shotgun (WGS) entry which is preliminary data.</text>
</comment>
<keyword evidence="1" id="KW-0812">Transmembrane</keyword>
<keyword evidence="2" id="KW-0732">Signal</keyword>
<feature type="transmembrane region" description="Helical" evidence="1">
    <location>
        <begin position="75"/>
        <end position="99"/>
    </location>
</feature>
<feature type="transmembrane region" description="Helical" evidence="1">
    <location>
        <begin position="554"/>
        <end position="577"/>
    </location>
</feature>
<accession>A0AB36FK69</accession>
<name>A0AB36FK69_ALTMA</name>
<dbReference type="EMBL" id="MIPY01000076">
    <property type="protein sequence ID" value="OES23869.1"/>
    <property type="molecule type" value="Genomic_DNA"/>
</dbReference>